<sequence length="68" mass="7862">MQELPVSSKIIKSVYFRPDDGRLYIRFKNGEERQFTGVPQKAAIAMVKAPSPGQHYIEHIRTQFERVA</sequence>
<dbReference type="Proteomes" id="UP000199101">
    <property type="component" value="Unassembled WGS sequence"/>
</dbReference>
<dbReference type="InterPro" id="IPR025309">
    <property type="entry name" value="KTSC_dom"/>
</dbReference>
<name>A0A1C3TZK9_9HYPH</name>
<evidence type="ECO:0000313" key="2">
    <source>
        <dbReference type="EMBL" id="SCB08582.1"/>
    </source>
</evidence>
<feature type="domain" description="KTSC" evidence="1">
    <location>
        <begin position="7"/>
        <end position="64"/>
    </location>
</feature>
<reference evidence="3" key="1">
    <citation type="submission" date="2016-08" db="EMBL/GenBank/DDBJ databases">
        <authorList>
            <person name="Varghese N."/>
            <person name="Submissions Spin"/>
        </authorList>
    </citation>
    <scope>NUCLEOTIDE SEQUENCE [LARGE SCALE GENOMIC DNA]</scope>
    <source>
        <strain evidence="3">HAMBI 2975</strain>
    </source>
</reference>
<dbReference type="AlphaFoldDB" id="A0A1C3TZK9"/>
<dbReference type="RefSeq" id="WP_092706279.1">
    <property type="nucleotide sequence ID" value="NZ_FMAG01000001.1"/>
</dbReference>
<dbReference type="EMBL" id="FMAG01000001">
    <property type="protein sequence ID" value="SCB08582.1"/>
    <property type="molecule type" value="Genomic_DNA"/>
</dbReference>
<evidence type="ECO:0000313" key="3">
    <source>
        <dbReference type="Proteomes" id="UP000199101"/>
    </source>
</evidence>
<gene>
    <name evidence="2" type="ORF">GA0061103_1248</name>
</gene>
<protein>
    <submittedName>
        <fullName evidence="2">KTSC domain-containing protein</fullName>
    </submittedName>
</protein>
<keyword evidence="3" id="KW-1185">Reference proteome</keyword>
<accession>A0A1C3TZK9</accession>
<organism evidence="2 3">
    <name type="scientific">Rhizobium multihospitium</name>
    <dbReference type="NCBI Taxonomy" id="410764"/>
    <lineage>
        <taxon>Bacteria</taxon>
        <taxon>Pseudomonadati</taxon>
        <taxon>Pseudomonadota</taxon>
        <taxon>Alphaproteobacteria</taxon>
        <taxon>Hyphomicrobiales</taxon>
        <taxon>Rhizobiaceae</taxon>
        <taxon>Rhizobium/Agrobacterium group</taxon>
        <taxon>Rhizobium</taxon>
    </lineage>
</organism>
<dbReference type="OrthoDB" id="8290558at2"/>
<evidence type="ECO:0000259" key="1">
    <source>
        <dbReference type="Pfam" id="PF13619"/>
    </source>
</evidence>
<proteinExistence type="predicted"/>
<dbReference type="STRING" id="410764.GA0061103_1248"/>
<dbReference type="Pfam" id="PF13619">
    <property type="entry name" value="KTSC"/>
    <property type="match status" value="1"/>
</dbReference>